<dbReference type="Proteomes" id="UP000199663">
    <property type="component" value="Unassembled WGS sequence"/>
</dbReference>
<evidence type="ECO:0000313" key="1">
    <source>
        <dbReference type="EMBL" id="SDZ20819.1"/>
    </source>
</evidence>
<proteinExistence type="predicted"/>
<gene>
    <name evidence="1" type="ORF">SAMN05444412_107200</name>
</gene>
<protein>
    <submittedName>
        <fullName evidence="1">Uncharacterized protein</fullName>
    </submittedName>
</protein>
<reference evidence="1 2" key="1">
    <citation type="submission" date="2016-10" db="EMBL/GenBank/DDBJ databases">
        <authorList>
            <person name="Varghese N."/>
            <person name="Submissions S."/>
        </authorList>
    </citation>
    <scope>NUCLEOTIDE SEQUENCE [LARGE SCALE GENOMIC DNA]</scope>
    <source>
        <strain evidence="1 2">DSM 17997</strain>
    </source>
</reference>
<organism evidence="1 2">
    <name type="scientific">Rhodonellum ikkaensis</name>
    <dbReference type="NCBI Taxonomy" id="336829"/>
    <lineage>
        <taxon>Bacteria</taxon>
        <taxon>Pseudomonadati</taxon>
        <taxon>Bacteroidota</taxon>
        <taxon>Cytophagia</taxon>
        <taxon>Cytophagales</taxon>
        <taxon>Cytophagaceae</taxon>
        <taxon>Rhodonellum</taxon>
    </lineage>
</organism>
<dbReference type="EMBL" id="FNQC01000007">
    <property type="protein sequence ID" value="SDZ20819.1"/>
    <property type="molecule type" value="Genomic_DNA"/>
</dbReference>
<comment type="caution">
    <text evidence="1">The sequence shown here is derived from an EMBL/GenBank/DDBJ whole genome shotgun (WGS) entry which is preliminary data.</text>
</comment>
<keyword evidence="2" id="KW-1185">Reference proteome</keyword>
<sequence length="107" mass="12147">MREGKSVTPKCTCNNKRKISAVSSSPSGLLFPLLIHNPPVAPRAIEKFDHFVVGNESERILQSKSWNSDPKGIEPLNNHGWNPWKINLRENPSTPKGVELLYRRFLE</sequence>
<accession>A0A1H3R764</accession>
<name>A0A1H3R764_9BACT</name>
<evidence type="ECO:0000313" key="2">
    <source>
        <dbReference type="Proteomes" id="UP000199663"/>
    </source>
</evidence>